<dbReference type="PANTHER" id="PTHR45586:SF1">
    <property type="entry name" value="LIPOPOLYSACCHARIDE ASSEMBLY PROTEIN B"/>
    <property type="match status" value="1"/>
</dbReference>
<dbReference type="PROSITE" id="PS50005">
    <property type="entry name" value="TPR"/>
    <property type="match status" value="2"/>
</dbReference>
<dbReference type="InterPro" id="IPR019734">
    <property type="entry name" value="TPR_rpt"/>
</dbReference>
<sequence length="820" mass="89683">MRRQWELLDLDRTPLARQDLITFEHFLKDALSPFLPFKTYSLYFPQSLSEETAASFGPGLDQAAHLPEEGRVLLPLACEGDLLGIFVAKGVRMAAPRTQLAALPAAAAMCLEQIRLYKAAVTDRITGLFTLPGLTAAMEREIDLVQDRILPGSASYFDPNLTGVRGCFGLILADVDFFSWVSQRYGFVFAESVLARIGREIGRECPGEGLCARIVDDVFALFLPGATPARTRETAEAVRAAVKRLRLEYGVTGEALSLTASAGFANYPQDVRGGQFVAPVAEQARVMLKKAKKALAAAKDLGRDQTMPFSRVLAEGGMVLETLPLGRVTVSLGKSVDAEGGQRFLVWSPRYEKTAEIKKSDDRRLLGRYPTMIKGEVALMDVREDMAFAEILHTSDPSWTIDPGDRLILAPDAAASDDPCAPGNDAARPPRKEAISGLFGHRDFPRFLSAAREGVSRFCLVLALLPDAPPDEASRPGRHVESDIREVAAVIKGLFGPGAEGGRYSTTRLVFYLPGREPGEVMEPLSDALLKVRERLGIEMAAGVAGYPFLTFSKADAMENCRKALDHALLLPVPPRIAVFDSISLTISADRLFALGDIYAAMEEYKLALLADEANTLARNSLGICLAKLGSLPQAKAEFERVIAHDPKNAMALYNYGCLCRRMGENALARKAFQRCLKRNPDDVFSLLRLGRMAEEGKRFADALKYYKRAEGLQPGVSMRHMARLAIKRKEPETAREFLHQALVHDPKDAFSLSLMARLYLDGGEDPAIAEAMARQSVALRPERTEFWGILSRALTAQGRDEEAKAALSRAGAEPQARGG</sequence>
<evidence type="ECO:0000313" key="4">
    <source>
        <dbReference type="EMBL" id="KUG28785.1"/>
    </source>
</evidence>
<dbReference type="InterPro" id="IPR043128">
    <property type="entry name" value="Rev_trsase/Diguanyl_cyclase"/>
</dbReference>
<evidence type="ECO:0000256" key="1">
    <source>
        <dbReference type="ARBA" id="ARBA00022737"/>
    </source>
</evidence>
<feature type="domain" description="GGDEF" evidence="3">
    <location>
        <begin position="166"/>
        <end position="311"/>
    </location>
</feature>
<dbReference type="SUPFAM" id="SSF55073">
    <property type="entry name" value="Nucleotide cyclase"/>
    <property type="match status" value="1"/>
</dbReference>
<dbReference type="EMBL" id="LNQE01000176">
    <property type="protein sequence ID" value="KUG28785.1"/>
    <property type="molecule type" value="Genomic_DNA"/>
</dbReference>
<dbReference type="InterPro" id="IPR051012">
    <property type="entry name" value="CellSynth/LPSAsmb/PSIAsmb"/>
</dbReference>
<keyword evidence="1" id="KW-0677">Repeat</keyword>
<dbReference type="Gene3D" id="3.30.70.270">
    <property type="match status" value="1"/>
</dbReference>
<dbReference type="Pfam" id="PF00990">
    <property type="entry name" value="GGDEF"/>
    <property type="match status" value="1"/>
</dbReference>
<organism evidence="4">
    <name type="scientific">hydrocarbon metagenome</name>
    <dbReference type="NCBI Taxonomy" id="938273"/>
    <lineage>
        <taxon>unclassified sequences</taxon>
        <taxon>metagenomes</taxon>
        <taxon>ecological metagenomes</taxon>
    </lineage>
</organism>
<dbReference type="Pfam" id="PF13432">
    <property type="entry name" value="TPR_16"/>
    <property type="match status" value="2"/>
</dbReference>
<name>A0A0W8G700_9ZZZZ</name>
<dbReference type="Gene3D" id="1.25.40.10">
    <property type="entry name" value="Tetratricopeptide repeat domain"/>
    <property type="match status" value="1"/>
</dbReference>
<proteinExistence type="predicted"/>
<dbReference type="InterPro" id="IPR000160">
    <property type="entry name" value="GGDEF_dom"/>
</dbReference>
<dbReference type="PANTHER" id="PTHR45586">
    <property type="entry name" value="TPR REPEAT-CONTAINING PROTEIN PA4667"/>
    <property type="match status" value="1"/>
</dbReference>
<evidence type="ECO:0000256" key="2">
    <source>
        <dbReference type="ARBA" id="ARBA00022803"/>
    </source>
</evidence>
<protein>
    <submittedName>
        <fullName evidence="4">Tpr repeat</fullName>
    </submittedName>
</protein>
<dbReference type="InterPro" id="IPR029787">
    <property type="entry name" value="Nucleotide_cyclase"/>
</dbReference>
<dbReference type="SUPFAM" id="SSF48452">
    <property type="entry name" value="TPR-like"/>
    <property type="match status" value="1"/>
</dbReference>
<dbReference type="SMART" id="SM00267">
    <property type="entry name" value="GGDEF"/>
    <property type="match status" value="1"/>
</dbReference>
<keyword evidence="2" id="KW-0802">TPR repeat</keyword>
<dbReference type="NCBIfam" id="TIGR00254">
    <property type="entry name" value="GGDEF"/>
    <property type="match status" value="1"/>
</dbReference>
<dbReference type="InterPro" id="IPR011990">
    <property type="entry name" value="TPR-like_helical_dom_sf"/>
</dbReference>
<dbReference type="AlphaFoldDB" id="A0A0W8G700"/>
<comment type="caution">
    <text evidence="4">The sequence shown here is derived from an EMBL/GenBank/DDBJ whole genome shotgun (WGS) entry which is preliminary data.</text>
</comment>
<dbReference type="PROSITE" id="PS50887">
    <property type="entry name" value="GGDEF"/>
    <property type="match status" value="1"/>
</dbReference>
<dbReference type="SMART" id="SM00028">
    <property type="entry name" value="TPR"/>
    <property type="match status" value="4"/>
</dbReference>
<gene>
    <name evidence="4" type="ORF">ASZ90_001337</name>
</gene>
<evidence type="ECO:0000259" key="3">
    <source>
        <dbReference type="PROSITE" id="PS50887"/>
    </source>
</evidence>
<reference evidence="4" key="1">
    <citation type="journal article" date="2015" name="Proc. Natl. Acad. Sci. U.S.A.">
        <title>Networks of energetic and metabolic interactions define dynamics in microbial communities.</title>
        <authorList>
            <person name="Embree M."/>
            <person name="Liu J.K."/>
            <person name="Al-Bassam M.M."/>
            <person name="Zengler K."/>
        </authorList>
    </citation>
    <scope>NUCLEOTIDE SEQUENCE</scope>
</reference>
<accession>A0A0W8G700</accession>